<feature type="transmembrane region" description="Helical" evidence="10">
    <location>
        <begin position="212"/>
        <end position="236"/>
    </location>
</feature>
<keyword evidence="6 10" id="KW-1133">Transmembrane helix</keyword>
<keyword evidence="9" id="KW-0675">Receptor</keyword>
<evidence type="ECO:0000313" key="13">
    <source>
        <dbReference type="Proteomes" id="UP000018468"/>
    </source>
</evidence>
<dbReference type="GO" id="GO:0005886">
    <property type="term" value="C:plasma membrane"/>
    <property type="evidence" value="ECO:0000318"/>
    <property type="project" value="GO_Central"/>
</dbReference>
<keyword evidence="9" id="KW-0297">G-protein coupled receptor</keyword>
<keyword evidence="7 10" id="KW-0472">Membrane</keyword>
<keyword evidence="13" id="KW-1185">Reference proteome</keyword>
<evidence type="ECO:0000256" key="8">
    <source>
        <dbReference type="ARBA" id="ARBA00023224"/>
    </source>
</evidence>
<dbReference type="SUPFAM" id="SSF81321">
    <property type="entry name" value="Family A G protein-coupled receptor-like"/>
    <property type="match status" value="1"/>
</dbReference>
<comment type="function">
    <text evidence="1">Odorant receptor.</text>
</comment>
<dbReference type="STRING" id="7918.ENSLOCP00000022288"/>
<dbReference type="FunFam" id="1.20.1070.10:FF:000006">
    <property type="entry name" value="Olfactory receptor"/>
    <property type="match status" value="1"/>
</dbReference>
<evidence type="ECO:0000256" key="2">
    <source>
        <dbReference type="ARBA" id="ARBA00004141"/>
    </source>
</evidence>
<evidence type="ECO:0000256" key="10">
    <source>
        <dbReference type="RuleBase" id="RU363047"/>
    </source>
</evidence>
<comment type="similarity">
    <text evidence="9">Belongs to the G-protein coupled receptor 1 family.</text>
</comment>
<feature type="transmembrane region" description="Helical" evidence="10">
    <location>
        <begin position="151"/>
        <end position="169"/>
    </location>
</feature>
<dbReference type="PROSITE" id="PS00237">
    <property type="entry name" value="G_PROTEIN_RECEP_F1_1"/>
    <property type="match status" value="1"/>
</dbReference>
<dbReference type="InterPro" id="IPR017452">
    <property type="entry name" value="GPCR_Rhodpsn_7TM"/>
</dbReference>
<organism evidence="12 13">
    <name type="scientific">Lepisosteus oculatus</name>
    <name type="common">Spotted gar</name>
    <dbReference type="NCBI Taxonomy" id="7918"/>
    <lineage>
        <taxon>Eukaryota</taxon>
        <taxon>Metazoa</taxon>
        <taxon>Chordata</taxon>
        <taxon>Craniata</taxon>
        <taxon>Vertebrata</taxon>
        <taxon>Euteleostomi</taxon>
        <taxon>Actinopterygii</taxon>
        <taxon>Neopterygii</taxon>
        <taxon>Holostei</taxon>
        <taxon>Semionotiformes</taxon>
        <taxon>Lepisosteidae</taxon>
        <taxon>Lepisosteus</taxon>
    </lineage>
</organism>
<dbReference type="PRINTS" id="PR00245">
    <property type="entry name" value="OLFACTORYR"/>
</dbReference>
<keyword evidence="5 10" id="KW-0552">Olfaction</keyword>
<evidence type="ECO:0000256" key="5">
    <source>
        <dbReference type="ARBA" id="ARBA00022725"/>
    </source>
</evidence>
<dbReference type="GeneTree" id="ENSGT01150000286905"/>
<feature type="transmembrane region" description="Helical" evidence="10">
    <location>
        <begin position="36"/>
        <end position="58"/>
    </location>
</feature>
<dbReference type="Pfam" id="PF13853">
    <property type="entry name" value="7tm_4"/>
    <property type="match status" value="1"/>
</dbReference>
<dbReference type="InParanoid" id="W5NNS9"/>
<evidence type="ECO:0000256" key="7">
    <source>
        <dbReference type="ARBA" id="ARBA00023136"/>
    </source>
</evidence>
<keyword evidence="10" id="KW-1003">Cell membrane</keyword>
<dbReference type="EMBL" id="AHAT01003278">
    <property type="status" value="NOT_ANNOTATED_CDS"/>
    <property type="molecule type" value="Genomic_DNA"/>
</dbReference>
<feature type="domain" description="G-protein coupled receptors family 1 profile" evidence="11">
    <location>
        <begin position="51"/>
        <end position="302"/>
    </location>
</feature>
<dbReference type="PANTHER" id="PTHR26450:SF87">
    <property type="entry name" value="OLFACTORY RECEPTOR 51F2"/>
    <property type="match status" value="1"/>
</dbReference>
<feature type="transmembrane region" description="Helical" evidence="10">
    <location>
        <begin position="248"/>
        <end position="272"/>
    </location>
</feature>
<dbReference type="SMART" id="SM01381">
    <property type="entry name" value="7TM_GPCR_Srsx"/>
    <property type="match status" value="1"/>
</dbReference>
<protein>
    <recommendedName>
        <fullName evidence="10">Olfactory receptor</fullName>
    </recommendedName>
</protein>
<dbReference type="Gene3D" id="1.20.1070.10">
    <property type="entry name" value="Rhodopsin 7-helix transmembrane proteins"/>
    <property type="match status" value="1"/>
</dbReference>
<proteinExistence type="inferred from homology"/>
<evidence type="ECO:0000256" key="3">
    <source>
        <dbReference type="ARBA" id="ARBA00022606"/>
    </source>
</evidence>
<sequence length="329" mass="37395">VCRKQQRVMPAVNTSSLHPAVFILMGFPGIEHLQHWLSVPFTVLYITALAANSILILVIRLEKSLHSPMYLFLCMLAMVDIGLCTSTLPKVLEVLWLDNKDISFEGCFIQMFFIYIFAALESSVLVMMAYDRYIAIYNPLRYTAILSQTRIAKMLVAFLIRDIILPGLIPTLASRLPYCSSNIIPHCYCDHMAVVKLACANIIMNSYYGLSVAFSIAGFDFVLIIFSYIMIFRAVLKLGSKGARLKALNTCGSHLVVIMYFYITSIFNYVVYRFGNEIPVHVHNIFSVLCLLIPPVLNPIVYAVRTREIRQAFQKHFLKRTVILQQLSL</sequence>
<feature type="transmembrane region" description="Helical" evidence="10">
    <location>
        <begin position="284"/>
        <end position="304"/>
    </location>
</feature>
<keyword evidence="4 9" id="KW-0812">Transmembrane</keyword>
<dbReference type="AlphaFoldDB" id="W5NNS9"/>
<keyword evidence="8 9" id="KW-0807">Transducer</keyword>
<dbReference type="InterPro" id="IPR050402">
    <property type="entry name" value="OR51/52/56-like"/>
</dbReference>
<dbReference type="PROSITE" id="PS50262">
    <property type="entry name" value="G_PROTEIN_RECEP_F1_2"/>
    <property type="match status" value="1"/>
</dbReference>
<dbReference type="eggNOG" id="ENOG502RYU0">
    <property type="taxonomic scope" value="Eukaryota"/>
</dbReference>
<keyword evidence="3 10" id="KW-0716">Sensory transduction</keyword>
<dbReference type="Proteomes" id="UP000018468">
    <property type="component" value="Linkage group LG3"/>
</dbReference>
<name>W5NNS9_LEPOC</name>
<evidence type="ECO:0000256" key="4">
    <source>
        <dbReference type="ARBA" id="ARBA00022692"/>
    </source>
</evidence>
<evidence type="ECO:0000256" key="1">
    <source>
        <dbReference type="ARBA" id="ARBA00002936"/>
    </source>
</evidence>
<evidence type="ECO:0000259" key="11">
    <source>
        <dbReference type="PROSITE" id="PS50262"/>
    </source>
</evidence>
<comment type="subcellular location">
    <subcellularLocation>
        <location evidence="10">Cell membrane</location>
        <topology evidence="10">Multi-pass membrane protein</topology>
    </subcellularLocation>
    <subcellularLocation>
        <location evidence="2">Membrane</location>
        <topology evidence="2">Multi-pass membrane protein</topology>
    </subcellularLocation>
</comment>
<evidence type="ECO:0000256" key="9">
    <source>
        <dbReference type="RuleBase" id="RU000688"/>
    </source>
</evidence>
<dbReference type="GO" id="GO:0004930">
    <property type="term" value="F:G protein-coupled receptor activity"/>
    <property type="evidence" value="ECO:0007669"/>
    <property type="project" value="UniProtKB-KW"/>
</dbReference>
<feature type="transmembrane region" description="Helical" evidence="10">
    <location>
        <begin position="70"/>
        <end position="88"/>
    </location>
</feature>
<dbReference type="OMA" id="THIHITK"/>
<dbReference type="InterPro" id="IPR000725">
    <property type="entry name" value="Olfact_rcpt"/>
</dbReference>
<dbReference type="GO" id="GO:0004984">
    <property type="term" value="F:olfactory receptor activity"/>
    <property type="evidence" value="ECO:0000318"/>
    <property type="project" value="GO_Central"/>
</dbReference>
<feature type="transmembrane region" description="Helical" evidence="10">
    <location>
        <begin position="12"/>
        <end position="30"/>
    </location>
</feature>
<dbReference type="HOGENOM" id="CLU_012526_0_0_1"/>
<accession>W5NNS9</accession>
<reference evidence="12" key="2">
    <citation type="submission" date="2025-08" db="UniProtKB">
        <authorList>
            <consortium name="Ensembl"/>
        </authorList>
    </citation>
    <scope>IDENTIFICATION</scope>
</reference>
<dbReference type="PRINTS" id="PR00237">
    <property type="entry name" value="GPCRRHODOPSN"/>
</dbReference>
<dbReference type="PANTHER" id="PTHR26450">
    <property type="entry name" value="OLFACTORY RECEPTOR 56B1-RELATED"/>
    <property type="match status" value="1"/>
</dbReference>
<dbReference type="Ensembl" id="ENSLOCT00000022329.1">
    <property type="protein sequence ID" value="ENSLOCP00000022288.1"/>
    <property type="gene ID" value="ENSLOCG00000018187.1"/>
</dbReference>
<reference evidence="13" key="1">
    <citation type="submission" date="2011-12" db="EMBL/GenBank/DDBJ databases">
        <title>The Draft Genome of Lepisosteus oculatus.</title>
        <authorList>
            <consortium name="The Broad Institute Genome Assembly &amp; Analysis Group"/>
            <consortium name="Computational R&amp;D Group"/>
            <consortium name="and Sequencing Platform"/>
            <person name="Di Palma F."/>
            <person name="Alfoldi J."/>
            <person name="Johnson J."/>
            <person name="Berlin A."/>
            <person name="Gnerre S."/>
            <person name="Jaffe D."/>
            <person name="MacCallum I."/>
            <person name="Young S."/>
            <person name="Walker B.J."/>
            <person name="Lander E.S."/>
            <person name="Lindblad-Toh K."/>
        </authorList>
    </citation>
    <scope>NUCLEOTIDE SEQUENCE [LARGE SCALE GENOMIC DNA]</scope>
</reference>
<dbReference type="InterPro" id="IPR000276">
    <property type="entry name" value="GPCR_Rhodpsn"/>
</dbReference>
<dbReference type="CDD" id="cd15223">
    <property type="entry name" value="7tmA_OR56-like"/>
    <property type="match status" value="1"/>
</dbReference>
<evidence type="ECO:0000256" key="6">
    <source>
        <dbReference type="ARBA" id="ARBA00022989"/>
    </source>
</evidence>
<reference evidence="12" key="3">
    <citation type="submission" date="2025-09" db="UniProtKB">
        <authorList>
            <consortium name="Ensembl"/>
        </authorList>
    </citation>
    <scope>IDENTIFICATION</scope>
</reference>
<evidence type="ECO:0000313" key="12">
    <source>
        <dbReference type="Ensembl" id="ENSLOCP00000022288.1"/>
    </source>
</evidence>
<feature type="transmembrane region" description="Helical" evidence="10">
    <location>
        <begin position="108"/>
        <end position="130"/>
    </location>
</feature>